<organism evidence="1 2">
    <name type="scientific">Gordonia phage Powerball</name>
    <dbReference type="NCBI Taxonomy" id="2599847"/>
    <lineage>
        <taxon>Viruses</taxon>
        <taxon>Duplodnaviria</taxon>
        <taxon>Heunggongvirae</taxon>
        <taxon>Uroviricota</taxon>
        <taxon>Caudoviricetes</taxon>
        <taxon>Powerballvirus</taxon>
        <taxon>Powerballvirus powerball</taxon>
    </lineage>
</organism>
<evidence type="ECO:0000313" key="1">
    <source>
        <dbReference type="EMBL" id="QFG13481.1"/>
    </source>
</evidence>
<protein>
    <submittedName>
        <fullName evidence="1">Uncharacterized protein</fullName>
    </submittedName>
</protein>
<dbReference type="Proteomes" id="UP000326082">
    <property type="component" value="Segment"/>
</dbReference>
<dbReference type="KEGG" id="vg:77929826"/>
<dbReference type="RefSeq" id="YP_010653988.1">
    <property type="nucleotide sequence ID" value="NC_070805.1"/>
</dbReference>
<name>A0A5J6TRU4_9CAUD</name>
<dbReference type="EMBL" id="MN234218">
    <property type="protein sequence ID" value="QFG13481.1"/>
    <property type="molecule type" value="Genomic_DNA"/>
</dbReference>
<evidence type="ECO:0000313" key="2">
    <source>
        <dbReference type="Proteomes" id="UP000326082"/>
    </source>
</evidence>
<reference evidence="1 2" key="1">
    <citation type="submission" date="2019-07" db="EMBL/GenBank/DDBJ databases">
        <authorList>
            <person name="Lauer M.J."/>
            <person name="Stoner T.H."/>
            <person name="Garlena R.A."/>
            <person name="Russell D.A."/>
            <person name="Pope W.H."/>
            <person name="Jacobs-Sera D."/>
            <person name="Hatfull G.F."/>
        </authorList>
    </citation>
    <scope>NUCLEOTIDE SEQUENCE [LARGE SCALE GENOMIC DNA]</scope>
</reference>
<dbReference type="GeneID" id="77929826"/>
<keyword evidence="2" id="KW-1185">Reference proteome</keyword>
<gene>
    <name evidence="1" type="primary">49</name>
    <name evidence="1" type="ORF">PBI_POWERBALL_49</name>
</gene>
<proteinExistence type="predicted"/>
<accession>A0A5J6TRU4</accession>
<sequence>MTDIDFRAHLLHETTRLQPVALQIVDAVHTGGDDAAVRFMDAIVEAEKVGGALWRSSLLMVLAALVPQDRSIHSLIAWAQEDAA</sequence>